<comment type="caution">
    <text evidence="1">The sequence shown here is derived from an EMBL/GenBank/DDBJ whole genome shotgun (WGS) entry which is preliminary data.</text>
</comment>
<organism evidence="1 2">
    <name type="scientific">Eumeta variegata</name>
    <name type="common">Bagworm moth</name>
    <name type="synonym">Eumeta japonica</name>
    <dbReference type="NCBI Taxonomy" id="151549"/>
    <lineage>
        <taxon>Eukaryota</taxon>
        <taxon>Metazoa</taxon>
        <taxon>Ecdysozoa</taxon>
        <taxon>Arthropoda</taxon>
        <taxon>Hexapoda</taxon>
        <taxon>Insecta</taxon>
        <taxon>Pterygota</taxon>
        <taxon>Neoptera</taxon>
        <taxon>Endopterygota</taxon>
        <taxon>Lepidoptera</taxon>
        <taxon>Glossata</taxon>
        <taxon>Ditrysia</taxon>
        <taxon>Tineoidea</taxon>
        <taxon>Psychidae</taxon>
        <taxon>Oiketicinae</taxon>
        <taxon>Eumeta</taxon>
    </lineage>
</organism>
<dbReference type="Proteomes" id="UP000299102">
    <property type="component" value="Unassembled WGS sequence"/>
</dbReference>
<name>A0A4C1WWI6_EUMVA</name>
<protein>
    <submittedName>
        <fullName evidence="1">Uncharacterized protein</fullName>
    </submittedName>
</protein>
<proteinExistence type="predicted"/>
<dbReference type="AlphaFoldDB" id="A0A4C1WWI6"/>
<reference evidence="1 2" key="1">
    <citation type="journal article" date="2019" name="Commun. Biol.">
        <title>The bagworm genome reveals a unique fibroin gene that provides high tensile strength.</title>
        <authorList>
            <person name="Kono N."/>
            <person name="Nakamura H."/>
            <person name="Ohtoshi R."/>
            <person name="Tomita M."/>
            <person name="Numata K."/>
            <person name="Arakawa K."/>
        </authorList>
    </citation>
    <scope>NUCLEOTIDE SEQUENCE [LARGE SCALE GENOMIC DNA]</scope>
</reference>
<evidence type="ECO:0000313" key="2">
    <source>
        <dbReference type="Proteomes" id="UP000299102"/>
    </source>
</evidence>
<gene>
    <name evidence="1" type="ORF">EVAR_24469_1</name>
</gene>
<accession>A0A4C1WWI6</accession>
<sequence>MYAENAFLCENQMGVELKEDRDHNREWTGIADVAPTVNFNNSDRCHIRIRSRRTKLKPLRVLKPTFEKVKRENIDRKTDGRTGRAVIVLRSHEILMPPTHPAQRPRRLRPRPPLVIINRWGREAVVDPRRMSHARGTHACISTRQYDVRPSGRYTVTVMECAGVPSGFSFDVGVDFRRVRIALSRAYKGFRPGYVRIKRSKVRRRTSRRGGVGRGAAPEQCGGEKAGNFKIGTTEAHSAPKAPCISVVFGITIYVSANEIRPSLLRLIGPNTEIFSNLSSK</sequence>
<evidence type="ECO:0000313" key="1">
    <source>
        <dbReference type="EMBL" id="GBP55273.1"/>
    </source>
</evidence>
<dbReference type="EMBL" id="BGZK01000664">
    <property type="protein sequence ID" value="GBP55273.1"/>
    <property type="molecule type" value="Genomic_DNA"/>
</dbReference>
<keyword evidence="2" id="KW-1185">Reference proteome</keyword>